<comment type="caution">
    <text evidence="2">The sequence shown here is derived from an EMBL/GenBank/DDBJ whole genome shotgun (WGS) entry which is preliminary data.</text>
</comment>
<feature type="region of interest" description="Disordered" evidence="1">
    <location>
        <begin position="80"/>
        <end position="164"/>
    </location>
</feature>
<evidence type="ECO:0000256" key="1">
    <source>
        <dbReference type="SAM" id="MobiDB-lite"/>
    </source>
</evidence>
<reference evidence="2" key="1">
    <citation type="submission" date="2022-10" db="EMBL/GenBank/DDBJ databases">
        <title>Fusarium specimens isolated from Avocado Roots.</title>
        <authorList>
            <person name="Stajich J."/>
            <person name="Roper C."/>
            <person name="Heimlech-Rivalta G."/>
        </authorList>
    </citation>
    <scope>NUCLEOTIDE SEQUENCE</scope>
    <source>
        <strain evidence="2">CF00143</strain>
    </source>
</reference>
<evidence type="ECO:0000313" key="3">
    <source>
        <dbReference type="Proteomes" id="UP001152130"/>
    </source>
</evidence>
<protein>
    <submittedName>
        <fullName evidence="2">Uncharacterized protein</fullName>
    </submittedName>
</protein>
<name>A0A9W8PQ52_9HYPO</name>
<gene>
    <name evidence="2" type="ORF">NW766_006915</name>
</gene>
<evidence type="ECO:0000313" key="2">
    <source>
        <dbReference type="EMBL" id="KAJ4013093.1"/>
    </source>
</evidence>
<feature type="compositionally biased region" description="Polar residues" evidence="1">
    <location>
        <begin position="24"/>
        <end position="36"/>
    </location>
</feature>
<dbReference type="EMBL" id="JAPDHF010000009">
    <property type="protein sequence ID" value="KAJ4013093.1"/>
    <property type="molecule type" value="Genomic_DNA"/>
</dbReference>
<keyword evidence="3" id="KW-1185">Reference proteome</keyword>
<feature type="compositionally biased region" description="Basic and acidic residues" evidence="1">
    <location>
        <begin position="130"/>
        <end position="151"/>
    </location>
</feature>
<dbReference type="OrthoDB" id="5296964at2759"/>
<dbReference type="Proteomes" id="UP001152130">
    <property type="component" value="Unassembled WGS sequence"/>
</dbReference>
<sequence>MLTERRRLNSHRTQTVHRVEDNGMGSNPRSNLSPTPMRSLKRKPNFHHKKPSFCSDEEPCVEDVGDLQIQDDRPTFEIRTRDESDLEEDVPDLEVSLTSGYKDDESIPGDDETGPGNDEPGLEVRLTSGYKDDESGLGDDKTVLEDDKTVPGDDESDLEEFPMRDDTFANPSRFNYVELTILMFDSWESYGPSRWALLVEDHYLNVEDCYQLLEGPTKRNPGKPYEFRYEPGKLGSFRKPDRRHHITWIRREHRRKVYHAAKEVKHQFSQRWVIEIIWNLEWHKAVVPGKGHELLMLEQKYVLPKEKVDNTILVIEQETTRSIPQKLSDWVRGRHGAVLKARERVNSKMVELVIFLDPEHKYQLKLQNQTDSMEDYYARLRNETVQFFRRVDPFGWFTDGHEPISFVCEMGCPRSLGFGNLYFSFAGLEVRVSTRWSPS</sequence>
<accession>A0A9W8PQ52</accession>
<feature type="compositionally biased region" description="Basic residues" evidence="1">
    <location>
        <begin position="39"/>
        <end position="51"/>
    </location>
</feature>
<feature type="region of interest" description="Disordered" evidence="1">
    <location>
        <begin position="1"/>
        <end position="59"/>
    </location>
</feature>
<dbReference type="AlphaFoldDB" id="A0A9W8PQ52"/>
<proteinExistence type="predicted"/>
<organism evidence="2 3">
    <name type="scientific">Fusarium irregulare</name>
    <dbReference type="NCBI Taxonomy" id="2494466"/>
    <lineage>
        <taxon>Eukaryota</taxon>
        <taxon>Fungi</taxon>
        <taxon>Dikarya</taxon>
        <taxon>Ascomycota</taxon>
        <taxon>Pezizomycotina</taxon>
        <taxon>Sordariomycetes</taxon>
        <taxon>Hypocreomycetidae</taxon>
        <taxon>Hypocreales</taxon>
        <taxon>Nectriaceae</taxon>
        <taxon>Fusarium</taxon>
        <taxon>Fusarium incarnatum-equiseti species complex</taxon>
    </lineage>
</organism>